<dbReference type="RefSeq" id="XP_022660177.1">
    <property type="nucleotide sequence ID" value="XM_022804442.1"/>
</dbReference>
<feature type="compositionally biased region" description="Basic and acidic residues" evidence="1">
    <location>
        <begin position="75"/>
        <end position="85"/>
    </location>
</feature>
<feature type="compositionally biased region" description="Polar residues" evidence="1">
    <location>
        <begin position="98"/>
        <end position="112"/>
    </location>
</feature>
<dbReference type="OMA" id="WESAENW"/>
<accession>A0A7M7MGH7</accession>
<dbReference type="KEGG" id="vde:111249952"/>
<organism evidence="3 4">
    <name type="scientific">Varroa destructor</name>
    <name type="common">Honeybee mite</name>
    <dbReference type="NCBI Taxonomy" id="109461"/>
    <lineage>
        <taxon>Eukaryota</taxon>
        <taxon>Metazoa</taxon>
        <taxon>Ecdysozoa</taxon>
        <taxon>Arthropoda</taxon>
        <taxon>Chelicerata</taxon>
        <taxon>Arachnida</taxon>
        <taxon>Acari</taxon>
        <taxon>Parasitiformes</taxon>
        <taxon>Mesostigmata</taxon>
        <taxon>Gamasina</taxon>
        <taxon>Dermanyssoidea</taxon>
        <taxon>Varroidae</taxon>
        <taxon>Varroa</taxon>
    </lineage>
</organism>
<name>A0A7M7MGH7_VARDE</name>
<evidence type="ECO:0000256" key="1">
    <source>
        <dbReference type="SAM" id="MobiDB-lite"/>
    </source>
</evidence>
<evidence type="ECO:0000313" key="3">
    <source>
        <dbReference type="EnsemblMetazoa" id="XP_022660177"/>
    </source>
</evidence>
<dbReference type="AlphaFoldDB" id="A0A7M7MGH7"/>
<proteinExistence type="predicted"/>
<keyword evidence="4" id="KW-1185">Reference proteome</keyword>
<evidence type="ECO:0000313" key="4">
    <source>
        <dbReference type="Proteomes" id="UP000594260"/>
    </source>
</evidence>
<dbReference type="InterPro" id="IPR021859">
    <property type="entry name" value="XTBD"/>
</dbReference>
<reference evidence="3" key="1">
    <citation type="submission" date="2021-01" db="UniProtKB">
        <authorList>
            <consortium name="EnsemblMetazoa"/>
        </authorList>
    </citation>
    <scope>IDENTIFICATION</scope>
</reference>
<dbReference type="PANTHER" id="PTHR48430">
    <property type="entry name" value="PARTNER OF XRN-2 PROTEIN 1"/>
    <property type="match status" value="1"/>
</dbReference>
<sequence length="119" mass="13898">MPLSQPIETYRQPWESAENWELREEFIVQYQENFEENRLLCLAQAYVNVMLLGCQYPDAIMQQVNALAKGLNKGESFKDQQDKRAKQNAAKKPRKQSEQLGTTIKRGWSNSDRGAHQYF</sequence>
<dbReference type="Proteomes" id="UP000594260">
    <property type="component" value="Unplaced"/>
</dbReference>
<dbReference type="Pfam" id="PF11952">
    <property type="entry name" value="XTBD"/>
    <property type="match status" value="1"/>
</dbReference>
<dbReference type="EnsemblMetazoa" id="XM_022804442">
    <property type="protein sequence ID" value="XP_022660177"/>
    <property type="gene ID" value="LOC111249952"/>
</dbReference>
<feature type="region of interest" description="Disordered" evidence="1">
    <location>
        <begin position="75"/>
        <end position="119"/>
    </location>
</feature>
<dbReference type="PANTHER" id="PTHR48430:SF1">
    <property type="entry name" value="PARTNER OF XRN-2 PROTEIN 1"/>
    <property type="match status" value="1"/>
</dbReference>
<evidence type="ECO:0000259" key="2">
    <source>
        <dbReference type="PROSITE" id="PS51827"/>
    </source>
</evidence>
<feature type="domain" description="XRN2-binding (XTBD)" evidence="2">
    <location>
        <begin position="7"/>
        <end position="92"/>
    </location>
</feature>
<dbReference type="PROSITE" id="PS51827">
    <property type="entry name" value="XTBD"/>
    <property type="match status" value="1"/>
</dbReference>
<dbReference type="InParanoid" id="A0A7M7MGH7"/>
<protein>
    <recommendedName>
        <fullName evidence="2">XRN2-binding (XTBD) domain-containing protein</fullName>
    </recommendedName>
</protein>
<dbReference type="OrthoDB" id="2359216at2759"/>
<dbReference type="GeneID" id="111249952"/>